<evidence type="ECO:0000313" key="3">
    <source>
        <dbReference type="Proteomes" id="UP000007993"/>
    </source>
</evidence>
<accession>K5DGQ5</accession>
<organism evidence="2 3">
    <name type="scientific">Rhodopirellula baltica SH28</name>
    <dbReference type="NCBI Taxonomy" id="993517"/>
    <lineage>
        <taxon>Bacteria</taxon>
        <taxon>Pseudomonadati</taxon>
        <taxon>Planctomycetota</taxon>
        <taxon>Planctomycetia</taxon>
        <taxon>Pirellulales</taxon>
        <taxon>Pirellulaceae</taxon>
        <taxon>Rhodopirellula</taxon>
    </lineage>
</organism>
<dbReference type="EMBL" id="AMCW01000089">
    <property type="protein sequence ID" value="EKK01623.1"/>
    <property type="molecule type" value="Genomic_DNA"/>
</dbReference>
<protein>
    <submittedName>
        <fullName evidence="2">Uncharacterized protein</fullName>
    </submittedName>
</protein>
<feature type="region of interest" description="Disordered" evidence="1">
    <location>
        <begin position="143"/>
        <end position="183"/>
    </location>
</feature>
<proteinExistence type="predicted"/>
<reference evidence="2 3" key="1">
    <citation type="journal article" date="2013" name="Mar. Genomics">
        <title>Expression of sulfatases in Rhodopirellula baltica and the diversity of sulfatases in the genus Rhodopirellula.</title>
        <authorList>
            <person name="Wegner C.E."/>
            <person name="Richter-Heitmann T."/>
            <person name="Klindworth A."/>
            <person name="Klockow C."/>
            <person name="Richter M."/>
            <person name="Achstetter T."/>
            <person name="Glockner F.O."/>
            <person name="Harder J."/>
        </authorList>
    </citation>
    <scope>NUCLEOTIDE SEQUENCE [LARGE SCALE GENOMIC DNA]</scope>
    <source>
        <strain evidence="2 3">SH28</strain>
    </source>
</reference>
<name>K5DGQ5_RHOBT</name>
<feature type="region of interest" description="Disordered" evidence="1">
    <location>
        <begin position="21"/>
        <end position="76"/>
    </location>
</feature>
<dbReference type="AlphaFoldDB" id="K5DGQ5"/>
<comment type="caution">
    <text evidence="2">The sequence shown here is derived from an EMBL/GenBank/DDBJ whole genome shotgun (WGS) entry which is preliminary data.</text>
</comment>
<evidence type="ECO:0000313" key="2">
    <source>
        <dbReference type="EMBL" id="EKK01623.1"/>
    </source>
</evidence>
<dbReference type="PATRIC" id="fig|993517.3.peg.3336"/>
<gene>
    <name evidence="2" type="ORF">RBSH_03076</name>
</gene>
<feature type="compositionally biased region" description="Basic and acidic residues" evidence="1">
    <location>
        <begin position="158"/>
        <end position="182"/>
    </location>
</feature>
<sequence>MAVLHGIAVQLVRGDAYRHLHSTRHSPNGHRSNRDGSVPGVHRRDGNAGSPSPGVPSVYQRSRSLGILRARPRTPVESSRKRNFVDAGFGRVCKSLSRKRTPRQSLVRVVGFAHVGRLLFDVDAKRLVGRHRRFGLDRNDLCPSPRSNRRTGRRGRIQRCDGDGIERPNHEHETRQGVECRGRRQKRRVETPAGFGGLRDVPGPTVGWPRVWQLLRCGGALSRDSAARCAFGKRPALHATQRLLVDVGGLGTLWFQHALVDADWIVLLGVAACFGETCRCDRFTDVCNSLGSYRRGSSPNHRHFDAGVAQRLRVQWNVP</sequence>
<feature type="compositionally biased region" description="Basic residues" evidence="1">
    <location>
        <begin position="147"/>
        <end position="157"/>
    </location>
</feature>
<evidence type="ECO:0000256" key="1">
    <source>
        <dbReference type="SAM" id="MobiDB-lite"/>
    </source>
</evidence>
<dbReference type="Proteomes" id="UP000007993">
    <property type="component" value="Unassembled WGS sequence"/>
</dbReference>